<reference evidence="3 5" key="2">
    <citation type="submission" date="2021-03" db="EMBL/GenBank/DDBJ databases">
        <title>Mucilaginibacter strains isolated from gold and copper mining confer multi heavy-metal resistance.</title>
        <authorList>
            <person name="Li Y."/>
        </authorList>
    </citation>
    <scope>NUCLEOTIDE SEQUENCE [LARGE SCALE GENOMIC DNA]</scope>
    <source>
        <strain evidence="3 5">P2-4</strain>
    </source>
</reference>
<evidence type="ECO:0000313" key="3">
    <source>
        <dbReference type="EMBL" id="QTE50314.1"/>
    </source>
</evidence>
<dbReference type="RefSeq" id="WP_112658790.1">
    <property type="nucleotide sequence ID" value="NZ_CP043451.1"/>
</dbReference>
<reference evidence="2 4" key="1">
    <citation type="submission" date="2019-08" db="EMBL/GenBank/DDBJ databases">
        <title>Comparative genome analysis confer to the adaptation heavy metal polluted environment.</title>
        <authorList>
            <person name="Li Y."/>
        </authorList>
    </citation>
    <scope>NUCLEOTIDE SEQUENCE [LARGE SCALE GENOMIC DNA]</scope>
    <source>
        <strain evidence="2 4">P2</strain>
    </source>
</reference>
<dbReference type="AlphaFoldDB" id="A0AAE6JLW3"/>
<protein>
    <submittedName>
        <fullName evidence="2">Uncharacterized protein</fullName>
    </submittedName>
</protein>
<dbReference type="Proteomes" id="UP000250557">
    <property type="component" value="Chromosome"/>
</dbReference>
<proteinExistence type="predicted"/>
<evidence type="ECO:0000256" key="1">
    <source>
        <dbReference type="SAM" id="MobiDB-lite"/>
    </source>
</evidence>
<name>A0AAE6JLW3_9SPHI</name>
<feature type="compositionally biased region" description="Basic and acidic residues" evidence="1">
    <location>
        <begin position="1"/>
        <end position="18"/>
    </location>
</feature>
<dbReference type="EMBL" id="CP071880">
    <property type="protein sequence ID" value="QTE50314.1"/>
    <property type="molecule type" value="Genomic_DNA"/>
</dbReference>
<accession>A0AAE6JLW3</accession>
<dbReference type="Proteomes" id="UP000663940">
    <property type="component" value="Chromosome"/>
</dbReference>
<evidence type="ECO:0000313" key="5">
    <source>
        <dbReference type="Proteomes" id="UP000663940"/>
    </source>
</evidence>
<sequence length="111" mass="12129">MMHEDHHELTGHHEHGHATESVTHAQIASSAVLAPNETCCQGAVNNFASLSKQVPAGNHILPLASFTYVSKPIDFFLTAPTSLYVAKLMVTGEKKRPPDKDIRVVIQSFLI</sequence>
<gene>
    <name evidence="2" type="ORF">DIU31_027895</name>
    <name evidence="3" type="ORF">J3L21_33125</name>
</gene>
<evidence type="ECO:0000313" key="2">
    <source>
        <dbReference type="EMBL" id="QEM07140.1"/>
    </source>
</evidence>
<dbReference type="EMBL" id="CP043451">
    <property type="protein sequence ID" value="QEM07140.1"/>
    <property type="molecule type" value="Genomic_DNA"/>
</dbReference>
<evidence type="ECO:0000313" key="4">
    <source>
        <dbReference type="Proteomes" id="UP000250557"/>
    </source>
</evidence>
<keyword evidence="5" id="KW-1185">Reference proteome</keyword>
<feature type="region of interest" description="Disordered" evidence="1">
    <location>
        <begin position="1"/>
        <end position="21"/>
    </location>
</feature>
<organism evidence="2 4">
    <name type="scientific">Mucilaginibacter rubeus</name>
    <dbReference type="NCBI Taxonomy" id="2027860"/>
    <lineage>
        <taxon>Bacteria</taxon>
        <taxon>Pseudomonadati</taxon>
        <taxon>Bacteroidota</taxon>
        <taxon>Sphingobacteriia</taxon>
        <taxon>Sphingobacteriales</taxon>
        <taxon>Sphingobacteriaceae</taxon>
        <taxon>Mucilaginibacter</taxon>
    </lineage>
</organism>